<organism evidence="1 2">
    <name type="scientific">Fuerstiella marisgermanici</name>
    <dbReference type="NCBI Taxonomy" id="1891926"/>
    <lineage>
        <taxon>Bacteria</taxon>
        <taxon>Pseudomonadati</taxon>
        <taxon>Planctomycetota</taxon>
        <taxon>Planctomycetia</taxon>
        <taxon>Planctomycetales</taxon>
        <taxon>Planctomycetaceae</taxon>
        <taxon>Fuerstiella</taxon>
    </lineage>
</organism>
<keyword evidence="2" id="KW-1185">Reference proteome</keyword>
<gene>
    <name evidence="1" type="ORF">Fuma_01913</name>
</gene>
<dbReference type="OrthoDB" id="9963937at2"/>
<proteinExistence type="predicted"/>
<dbReference type="AlphaFoldDB" id="A0A1P8WE13"/>
<name>A0A1P8WE13_9PLAN</name>
<reference evidence="1 2" key="1">
    <citation type="journal article" date="2016" name="Front. Microbiol.">
        <title>Fuerstia marisgermanicae gen. nov., sp. nov., an Unusual Member of the Phylum Planctomycetes from the German Wadden Sea.</title>
        <authorList>
            <person name="Kohn T."/>
            <person name="Heuer A."/>
            <person name="Jogler M."/>
            <person name="Vollmers J."/>
            <person name="Boedeker C."/>
            <person name="Bunk B."/>
            <person name="Rast P."/>
            <person name="Borchert D."/>
            <person name="Glockner I."/>
            <person name="Freese H.M."/>
            <person name="Klenk H.P."/>
            <person name="Overmann J."/>
            <person name="Kaster A.K."/>
            <person name="Rohde M."/>
            <person name="Wiegand S."/>
            <person name="Jogler C."/>
        </authorList>
    </citation>
    <scope>NUCLEOTIDE SEQUENCE [LARGE SCALE GENOMIC DNA]</scope>
    <source>
        <strain evidence="1 2">NH11</strain>
    </source>
</reference>
<sequence length="177" mass="19198">MLQLLFSYWWIAVLAAGVVAFCAVRFCAERTLDSLAEDILRGTQSDFAAGDVEVHSVTAAGTKIIDGETATLYDIDATIAPFGEDTDWCGSDLFLRGVDEYGDIDPLRVGEIRKLQRWDGESFVPAQHNATLEGTQRLKLSVQVAGSPGPTRFNYNFACFGPAFDLPAVEGDVLVTA</sequence>
<accession>A0A1P8WE13</accession>
<dbReference type="Proteomes" id="UP000187735">
    <property type="component" value="Chromosome"/>
</dbReference>
<dbReference type="STRING" id="1891926.Fuma_01913"/>
<dbReference type="KEGG" id="fmr:Fuma_01913"/>
<dbReference type="EMBL" id="CP017641">
    <property type="protein sequence ID" value="APZ92303.1"/>
    <property type="molecule type" value="Genomic_DNA"/>
</dbReference>
<dbReference type="RefSeq" id="WP_077023944.1">
    <property type="nucleotide sequence ID" value="NZ_CP017641.1"/>
</dbReference>
<protein>
    <submittedName>
        <fullName evidence="1">Uncharacterized protein</fullName>
    </submittedName>
</protein>
<evidence type="ECO:0000313" key="2">
    <source>
        <dbReference type="Proteomes" id="UP000187735"/>
    </source>
</evidence>
<evidence type="ECO:0000313" key="1">
    <source>
        <dbReference type="EMBL" id="APZ92303.1"/>
    </source>
</evidence>